<gene>
    <name evidence="2" type="ORF">R69658_08168</name>
</gene>
<feature type="region of interest" description="Disordered" evidence="1">
    <location>
        <begin position="1"/>
        <end position="20"/>
    </location>
</feature>
<feature type="compositionally biased region" description="Basic residues" evidence="1">
    <location>
        <begin position="1"/>
        <end position="18"/>
    </location>
</feature>
<proteinExistence type="predicted"/>
<name>A0ABN7NIP0_9BURK</name>
<evidence type="ECO:0008006" key="4">
    <source>
        <dbReference type="Google" id="ProtNLM"/>
    </source>
</evidence>
<dbReference type="Proteomes" id="UP000674425">
    <property type="component" value="Unassembled WGS sequence"/>
</dbReference>
<keyword evidence="3" id="KW-1185">Reference proteome</keyword>
<organism evidence="2 3">
    <name type="scientific">Paraburkholderia aspalathi</name>
    <dbReference type="NCBI Taxonomy" id="1324617"/>
    <lineage>
        <taxon>Bacteria</taxon>
        <taxon>Pseudomonadati</taxon>
        <taxon>Pseudomonadota</taxon>
        <taxon>Betaproteobacteria</taxon>
        <taxon>Burkholderiales</taxon>
        <taxon>Burkholderiaceae</taxon>
        <taxon>Paraburkholderia</taxon>
    </lineage>
</organism>
<reference evidence="2 3" key="1">
    <citation type="submission" date="2021-02" db="EMBL/GenBank/DDBJ databases">
        <authorList>
            <person name="Vanwijnsberghe S."/>
        </authorList>
    </citation>
    <scope>NUCLEOTIDE SEQUENCE [LARGE SCALE GENOMIC DNA]</scope>
    <source>
        <strain evidence="2 3">R-69658</strain>
    </source>
</reference>
<evidence type="ECO:0000256" key="1">
    <source>
        <dbReference type="SAM" id="MobiDB-lite"/>
    </source>
</evidence>
<dbReference type="EMBL" id="CAJNAU010000276">
    <property type="protein sequence ID" value="CAE6871326.1"/>
    <property type="molecule type" value="Genomic_DNA"/>
</dbReference>
<sequence>MDMSRKSSHTSRKPGRKPLTRDMLLPLPVAKVRAMSLEHHLALAAMHSGRGSVEQMNVLLKVTYLTYFMADAAHESVDLDLFRAAETAFECCGLRGHRDGNWTLPTADHDVLARILALHDRQLGSMPSWRYTEAWARIHAFLRSDAQSPLPAPACA</sequence>
<evidence type="ECO:0000313" key="2">
    <source>
        <dbReference type="EMBL" id="CAE6871326.1"/>
    </source>
</evidence>
<evidence type="ECO:0000313" key="3">
    <source>
        <dbReference type="Proteomes" id="UP000674425"/>
    </source>
</evidence>
<comment type="caution">
    <text evidence="2">The sequence shown here is derived from an EMBL/GenBank/DDBJ whole genome shotgun (WGS) entry which is preliminary data.</text>
</comment>
<protein>
    <recommendedName>
        <fullName evidence="4">Fis family transcriptional regulator</fullName>
    </recommendedName>
</protein>
<accession>A0ABN7NIP0</accession>